<organism evidence="2 3">
    <name type="scientific">Pycnoporus cinnabarinus</name>
    <name type="common">Cinnabar-red polypore</name>
    <name type="synonym">Trametes cinnabarina</name>
    <dbReference type="NCBI Taxonomy" id="5643"/>
    <lineage>
        <taxon>Eukaryota</taxon>
        <taxon>Fungi</taxon>
        <taxon>Dikarya</taxon>
        <taxon>Basidiomycota</taxon>
        <taxon>Agaricomycotina</taxon>
        <taxon>Agaricomycetes</taxon>
        <taxon>Polyporales</taxon>
        <taxon>Polyporaceae</taxon>
        <taxon>Trametes</taxon>
    </lineage>
</organism>
<proteinExistence type="predicted"/>
<feature type="compositionally biased region" description="Low complexity" evidence="1">
    <location>
        <begin position="204"/>
        <end position="213"/>
    </location>
</feature>
<keyword evidence="3" id="KW-1185">Reference proteome</keyword>
<dbReference type="EMBL" id="CCBP010000438">
    <property type="protein sequence ID" value="CDO77055.1"/>
    <property type="molecule type" value="Genomic_DNA"/>
</dbReference>
<evidence type="ECO:0000256" key="1">
    <source>
        <dbReference type="SAM" id="MobiDB-lite"/>
    </source>
</evidence>
<feature type="compositionally biased region" description="Basic and acidic residues" evidence="1">
    <location>
        <begin position="131"/>
        <end position="144"/>
    </location>
</feature>
<gene>
    <name evidence="2" type="ORF">BN946_scf184455.g5</name>
</gene>
<accession>A0A060SRN8</accession>
<dbReference type="Proteomes" id="UP000029665">
    <property type="component" value="Unassembled WGS sequence"/>
</dbReference>
<name>A0A060SRN8_PYCCI</name>
<dbReference type="AlphaFoldDB" id="A0A060SRN8"/>
<reference evidence="2" key="1">
    <citation type="submission" date="2014-01" db="EMBL/GenBank/DDBJ databases">
        <title>The genome of the white-rot fungus Pycnoporus cinnabarinus: a basidiomycete model with a versatile arsenal for lignocellulosic biomass breakdown.</title>
        <authorList>
            <person name="Levasseur A."/>
            <person name="Lomascolo A."/>
            <person name="Ruiz-Duenas F.J."/>
            <person name="Uzan E."/>
            <person name="Piumi F."/>
            <person name="Kues U."/>
            <person name="Ram A.F.J."/>
            <person name="Murat C."/>
            <person name="Haon M."/>
            <person name="Benoit I."/>
            <person name="Arfi Y."/>
            <person name="Chevret D."/>
            <person name="Drula E."/>
            <person name="Kwon M.J."/>
            <person name="Gouret P."/>
            <person name="Lesage-Meessen L."/>
            <person name="Lombard V."/>
            <person name="Mariette J."/>
            <person name="Noirot C."/>
            <person name="Park J."/>
            <person name="Patyshakuliyeva A."/>
            <person name="Wieneger R.A.B."/>
            <person name="Wosten H.A.B."/>
            <person name="Martin F."/>
            <person name="Coutinho P.M."/>
            <person name="de Vries R."/>
            <person name="Martinez A.T."/>
            <person name="Klopp C."/>
            <person name="Pontarotti P."/>
            <person name="Henrissat B."/>
            <person name="Record E."/>
        </authorList>
    </citation>
    <scope>NUCLEOTIDE SEQUENCE [LARGE SCALE GENOMIC DNA]</scope>
    <source>
        <strain evidence="2">BRFM137</strain>
    </source>
</reference>
<evidence type="ECO:0000313" key="2">
    <source>
        <dbReference type="EMBL" id="CDO77055.1"/>
    </source>
</evidence>
<feature type="compositionally biased region" description="Polar residues" evidence="1">
    <location>
        <begin position="164"/>
        <end position="189"/>
    </location>
</feature>
<dbReference type="HOGENOM" id="CLU_977097_0_0_1"/>
<evidence type="ECO:0000313" key="3">
    <source>
        <dbReference type="Proteomes" id="UP000029665"/>
    </source>
</evidence>
<protein>
    <submittedName>
        <fullName evidence="2">Uncharacterized protein</fullName>
    </submittedName>
</protein>
<sequence length="285" mass="30367">MAAQEPNNPYTYDSFEPMFSSPAFPTFPTSPNSSTMFSTNATFALSPSSSVSVPHSSQPVADIFQSPTITGHVSSAWLLDPDDFEGLPTQEQASTFDVLTATLEGLPDQDSDTLCDALMMYLHGMTPTSEGPRETPHVPEHEDNVVPIVDGGATSASCLCPTMSRMQPDSSSSAQTGCVPSPDSESTSQPSLYRSPVSSPPSSPGLQPGSLRGVALPPTMPPSKRAAETDPSGAPPAKYRRVEVHRDSDDDSDEDGSPGFIYNATKRMKSHSKRLPVVLKKIALY</sequence>
<comment type="caution">
    <text evidence="2">The sequence shown here is derived from an EMBL/GenBank/DDBJ whole genome shotgun (WGS) entry which is preliminary data.</text>
</comment>
<feature type="region of interest" description="Disordered" evidence="1">
    <location>
        <begin position="125"/>
        <end position="260"/>
    </location>
</feature>